<dbReference type="Pfam" id="PF00240">
    <property type="entry name" value="ubiquitin"/>
    <property type="match status" value="1"/>
</dbReference>
<feature type="compositionally biased region" description="Acidic residues" evidence="5">
    <location>
        <begin position="664"/>
        <end position="673"/>
    </location>
</feature>
<keyword evidence="4" id="KW-0472">Membrane</keyword>
<dbReference type="GO" id="GO:0016020">
    <property type="term" value="C:membrane"/>
    <property type="evidence" value="ECO:0007669"/>
    <property type="project" value="UniProtKB-SubCell"/>
</dbReference>
<organism evidence="7 8">
    <name type="scientific">Pelagomonas calceolata</name>
    <dbReference type="NCBI Taxonomy" id="35677"/>
    <lineage>
        <taxon>Eukaryota</taxon>
        <taxon>Sar</taxon>
        <taxon>Stramenopiles</taxon>
        <taxon>Ochrophyta</taxon>
        <taxon>Pelagophyceae</taxon>
        <taxon>Pelagomonadales</taxon>
        <taxon>Pelagomonadaceae</taxon>
        <taxon>Pelagomonas</taxon>
    </lineage>
</organism>
<dbReference type="GO" id="GO:0006511">
    <property type="term" value="P:ubiquitin-dependent protein catabolic process"/>
    <property type="evidence" value="ECO:0007669"/>
    <property type="project" value="TreeGrafter"/>
</dbReference>
<dbReference type="InterPro" id="IPR022764">
    <property type="entry name" value="Peptidase_S54_rhomboid_dom"/>
</dbReference>
<dbReference type="Gene3D" id="1.10.260.100">
    <property type="match status" value="1"/>
</dbReference>
<name>A0A8J2WTC8_9STRA</name>
<evidence type="ECO:0000313" key="7">
    <source>
        <dbReference type="EMBL" id="CAH0380075.1"/>
    </source>
</evidence>
<evidence type="ECO:0000256" key="2">
    <source>
        <dbReference type="ARBA" id="ARBA00022692"/>
    </source>
</evidence>
<evidence type="ECO:0000256" key="4">
    <source>
        <dbReference type="ARBA" id="ARBA00023136"/>
    </source>
</evidence>
<keyword evidence="2" id="KW-0812">Transmembrane</keyword>
<dbReference type="InterPro" id="IPR015496">
    <property type="entry name" value="Ubiquilin"/>
</dbReference>
<feature type="compositionally biased region" description="Pro residues" evidence="5">
    <location>
        <begin position="639"/>
        <end position="652"/>
    </location>
</feature>
<comment type="subcellular location">
    <subcellularLocation>
        <location evidence="1">Membrane</location>
        <topology evidence="1">Multi-pass membrane protein</topology>
    </subcellularLocation>
</comment>
<dbReference type="Pfam" id="PF01694">
    <property type="entry name" value="Rhomboid"/>
    <property type="match status" value="1"/>
</dbReference>
<dbReference type="InterPro" id="IPR035952">
    <property type="entry name" value="Rhomboid-like_sf"/>
</dbReference>
<dbReference type="AlphaFoldDB" id="A0A8J2WTC8"/>
<feature type="region of interest" description="Disordered" evidence="5">
    <location>
        <begin position="622"/>
        <end position="673"/>
    </location>
</feature>
<dbReference type="SMART" id="SM00213">
    <property type="entry name" value="UBQ"/>
    <property type="match status" value="1"/>
</dbReference>
<keyword evidence="3" id="KW-1133">Transmembrane helix</keyword>
<dbReference type="SMART" id="SM00727">
    <property type="entry name" value="STI1"/>
    <property type="match status" value="2"/>
</dbReference>
<feature type="compositionally biased region" description="Pro residues" evidence="5">
    <location>
        <begin position="586"/>
        <end position="603"/>
    </location>
</feature>
<protein>
    <recommendedName>
        <fullName evidence="6">Ubiquitin-like domain-containing protein</fullName>
    </recommendedName>
</protein>
<dbReference type="InterPro" id="IPR029071">
    <property type="entry name" value="Ubiquitin-like_domsf"/>
</dbReference>
<feature type="region of interest" description="Disordered" evidence="5">
    <location>
        <begin position="568"/>
        <end position="603"/>
    </location>
</feature>
<dbReference type="EMBL" id="CAKKNE010000006">
    <property type="protein sequence ID" value="CAH0380075.1"/>
    <property type="molecule type" value="Genomic_DNA"/>
</dbReference>
<dbReference type="GO" id="GO:0004252">
    <property type="term" value="F:serine-type endopeptidase activity"/>
    <property type="evidence" value="ECO:0007669"/>
    <property type="project" value="InterPro"/>
</dbReference>
<feature type="domain" description="Ubiquitin-like" evidence="6">
    <location>
        <begin position="346"/>
        <end position="415"/>
    </location>
</feature>
<dbReference type="Gene3D" id="1.20.1540.10">
    <property type="entry name" value="Rhomboid-like"/>
    <property type="match status" value="1"/>
</dbReference>
<evidence type="ECO:0000256" key="3">
    <source>
        <dbReference type="ARBA" id="ARBA00022989"/>
    </source>
</evidence>
<dbReference type="FunFam" id="1.10.260.100:FF:000001">
    <property type="entry name" value="Ubiquilin 1"/>
    <property type="match status" value="1"/>
</dbReference>
<feature type="compositionally biased region" description="Low complexity" evidence="5">
    <location>
        <begin position="569"/>
        <end position="582"/>
    </location>
</feature>
<dbReference type="OrthoDB" id="267397at2759"/>
<sequence>MNRSFERVVAFAGDFSPLLALHALIPTLAAASGREPRLSIALPLSMNTLEKHFTFSRQALREGRWWTTASYMLLHGNQAHALSNLQSILVAGPAATDTLGVNGAMVTYVAAGIAAALDPFDFGTQRLERIVERWGIGERVRRVFNLSGASEVVGERLGDKISKAFDEARRTAVHAVAKKVNENIRSIGASAGVSAFVAIDTCVVAEALLLGRRCDANAVLHVVSSCFYFVHEWRLIDAQDNIGHGAHLTGAAVGVAAFVVCRIFRRRSSRWRDFGGGSLGRAPRALSRLPGRTRQRLVSTASRATALGLSETHQLSETSKQKAPHAVAADVKTMATMTATTPGVDMTLVVKTSTGKHFQLVVSRAASVLEFKEKCETPADVPAAEQRLIYKGRALQDGDLLTEYDVTDQCTIHLLRAPPRQPQAPPQQPQLAANGLLAGGLHGMQLPSDPASLQRRLMSDPELTARILDSPFTRSLLDDPNLLRQMVNANPQLRRAMDANPQLRHALQDPNLLREAVEVARNPARAREAMRHQDLALSQLENHPEGFNALRRMYSEVQEPLMEGFEGMAVSSGGASAPSVNADPDAPLPNPWAAPQPQPVPDLPLPGPMPFDPQLMAQLMGGQGGVPDMFDVLRGGVAPPRPNPARPPPPAENPWAHLDGDGGGADDDDDIYG</sequence>
<gene>
    <name evidence="7" type="ORF">PECAL_6P17120</name>
</gene>
<dbReference type="Pfam" id="PF23195">
    <property type="entry name" value="UBQLN1"/>
    <property type="match status" value="1"/>
</dbReference>
<dbReference type="SUPFAM" id="SSF54236">
    <property type="entry name" value="Ubiquitin-like"/>
    <property type="match status" value="1"/>
</dbReference>
<reference evidence="7" key="1">
    <citation type="submission" date="2021-11" db="EMBL/GenBank/DDBJ databases">
        <authorList>
            <consortium name="Genoscope - CEA"/>
            <person name="William W."/>
        </authorList>
    </citation>
    <scope>NUCLEOTIDE SEQUENCE</scope>
</reference>
<dbReference type="GO" id="GO:0005829">
    <property type="term" value="C:cytosol"/>
    <property type="evidence" value="ECO:0007669"/>
    <property type="project" value="TreeGrafter"/>
</dbReference>
<evidence type="ECO:0000313" key="8">
    <source>
        <dbReference type="Proteomes" id="UP000789595"/>
    </source>
</evidence>
<dbReference type="PANTHER" id="PTHR10677:SF3">
    <property type="entry name" value="FI07626P-RELATED"/>
    <property type="match status" value="1"/>
</dbReference>
<evidence type="ECO:0000259" key="6">
    <source>
        <dbReference type="PROSITE" id="PS50053"/>
    </source>
</evidence>
<dbReference type="SUPFAM" id="SSF144091">
    <property type="entry name" value="Rhomboid-like"/>
    <property type="match status" value="1"/>
</dbReference>
<proteinExistence type="predicted"/>
<dbReference type="PROSITE" id="PS50053">
    <property type="entry name" value="UBIQUITIN_2"/>
    <property type="match status" value="1"/>
</dbReference>
<dbReference type="InterPro" id="IPR000626">
    <property type="entry name" value="Ubiquitin-like_dom"/>
</dbReference>
<keyword evidence="8" id="KW-1185">Reference proteome</keyword>
<dbReference type="Gene3D" id="3.10.20.90">
    <property type="entry name" value="Phosphatidylinositol 3-kinase Catalytic Subunit, Chain A, domain 1"/>
    <property type="match status" value="1"/>
</dbReference>
<accession>A0A8J2WTC8</accession>
<dbReference type="InterPro" id="IPR006636">
    <property type="entry name" value="STI1_HS-bd"/>
</dbReference>
<comment type="caution">
    <text evidence="7">The sequence shown here is derived from an EMBL/GenBank/DDBJ whole genome shotgun (WGS) entry which is preliminary data.</text>
</comment>
<evidence type="ECO:0000256" key="1">
    <source>
        <dbReference type="ARBA" id="ARBA00004141"/>
    </source>
</evidence>
<evidence type="ECO:0000256" key="5">
    <source>
        <dbReference type="SAM" id="MobiDB-lite"/>
    </source>
</evidence>
<dbReference type="Proteomes" id="UP000789595">
    <property type="component" value="Unassembled WGS sequence"/>
</dbReference>
<dbReference type="GO" id="GO:0031593">
    <property type="term" value="F:polyubiquitin modification-dependent protein binding"/>
    <property type="evidence" value="ECO:0007669"/>
    <property type="project" value="TreeGrafter"/>
</dbReference>
<dbReference type="PANTHER" id="PTHR10677">
    <property type="entry name" value="UBIQUILIN"/>
    <property type="match status" value="1"/>
</dbReference>